<organism evidence="2 3">
    <name type="scientific">Terrilactibacillus laevilacticus</name>
    <dbReference type="NCBI Taxonomy" id="1380157"/>
    <lineage>
        <taxon>Bacteria</taxon>
        <taxon>Bacillati</taxon>
        <taxon>Bacillota</taxon>
        <taxon>Bacilli</taxon>
        <taxon>Bacillales</taxon>
        <taxon>Bacillaceae</taxon>
        <taxon>Terrilactibacillus</taxon>
    </lineage>
</organism>
<dbReference type="RefSeq" id="WP_141189122.1">
    <property type="nucleotide sequence ID" value="NZ_JBHUMR010000008.1"/>
</dbReference>
<keyword evidence="2" id="KW-0328">Glycosyltransferase</keyword>
<gene>
    <name evidence="2" type="ORF">ACFSTF_06980</name>
</gene>
<name>A0ABW5PQA4_9BACI</name>
<dbReference type="Proteomes" id="UP001597458">
    <property type="component" value="Unassembled WGS sequence"/>
</dbReference>
<dbReference type="EC" id="2.4.-.-" evidence="2"/>
<keyword evidence="2" id="KW-0808">Transferase</keyword>
<dbReference type="PANTHER" id="PTHR12526">
    <property type="entry name" value="GLYCOSYLTRANSFERASE"/>
    <property type="match status" value="1"/>
</dbReference>
<accession>A0ABW5PQA4</accession>
<proteinExistence type="predicted"/>
<evidence type="ECO:0000259" key="1">
    <source>
        <dbReference type="Pfam" id="PF00534"/>
    </source>
</evidence>
<dbReference type="GO" id="GO:0016757">
    <property type="term" value="F:glycosyltransferase activity"/>
    <property type="evidence" value="ECO:0007669"/>
    <property type="project" value="UniProtKB-KW"/>
</dbReference>
<sequence>MKVLNNDVLRELSFDNHTANEKIEDNTNDNLVETMISKFGISKIRLINDLLDPNVLTYLNIGRYDKQKGHDRLINAFEKYNIEFPNSRLIIIAPYGPIKKQTIQLVKNSPSKKNIYLFGRMNNPYALLKMVDAFVLSSYYEGLGLVVYEALALDKQVITVDIDTTMKYLKDNEVISVENTEIGLYNGLIAFHKGLRTMNKFNFDKYKERTTREFESLFD</sequence>
<evidence type="ECO:0000313" key="2">
    <source>
        <dbReference type="EMBL" id="MFD2617054.1"/>
    </source>
</evidence>
<feature type="domain" description="Glycosyl transferase family 1" evidence="1">
    <location>
        <begin position="56"/>
        <end position="175"/>
    </location>
</feature>
<dbReference type="SUPFAM" id="SSF53756">
    <property type="entry name" value="UDP-Glycosyltransferase/glycogen phosphorylase"/>
    <property type="match status" value="1"/>
</dbReference>
<dbReference type="EMBL" id="JBHUMR010000008">
    <property type="protein sequence ID" value="MFD2617054.1"/>
    <property type="molecule type" value="Genomic_DNA"/>
</dbReference>
<keyword evidence="3" id="KW-1185">Reference proteome</keyword>
<dbReference type="InterPro" id="IPR001296">
    <property type="entry name" value="Glyco_trans_1"/>
</dbReference>
<reference evidence="3" key="1">
    <citation type="journal article" date="2019" name="Int. J. Syst. Evol. Microbiol.">
        <title>The Global Catalogue of Microorganisms (GCM) 10K type strain sequencing project: providing services to taxonomists for standard genome sequencing and annotation.</title>
        <authorList>
            <consortium name="The Broad Institute Genomics Platform"/>
            <consortium name="The Broad Institute Genome Sequencing Center for Infectious Disease"/>
            <person name="Wu L."/>
            <person name="Ma J."/>
        </authorList>
    </citation>
    <scope>NUCLEOTIDE SEQUENCE [LARGE SCALE GENOMIC DNA]</scope>
    <source>
        <strain evidence="3">TISTR 2241</strain>
    </source>
</reference>
<protein>
    <submittedName>
        <fullName evidence="2">Glycosyltransferase</fullName>
        <ecNumber evidence="2">2.4.-.-</ecNumber>
    </submittedName>
</protein>
<dbReference type="Gene3D" id="3.40.50.2000">
    <property type="entry name" value="Glycogen Phosphorylase B"/>
    <property type="match status" value="1"/>
</dbReference>
<comment type="caution">
    <text evidence="2">The sequence shown here is derived from an EMBL/GenBank/DDBJ whole genome shotgun (WGS) entry which is preliminary data.</text>
</comment>
<dbReference type="Pfam" id="PF00534">
    <property type="entry name" value="Glycos_transf_1"/>
    <property type="match status" value="1"/>
</dbReference>
<evidence type="ECO:0000313" key="3">
    <source>
        <dbReference type="Proteomes" id="UP001597458"/>
    </source>
</evidence>